<dbReference type="InterPro" id="IPR028082">
    <property type="entry name" value="Peripla_BP_I"/>
</dbReference>
<dbReference type="EMBL" id="LABX01000065">
    <property type="protein sequence ID" value="KMO36736.1"/>
    <property type="molecule type" value="Genomic_DNA"/>
</dbReference>
<dbReference type="AlphaFoldDB" id="A0A0J6VCF6"/>
<evidence type="ECO:0000313" key="6">
    <source>
        <dbReference type="Proteomes" id="UP000035929"/>
    </source>
</evidence>
<dbReference type="PANTHER" id="PTHR30483:SF6">
    <property type="entry name" value="PERIPLASMIC BINDING PROTEIN OF ABC TRANSPORTER FOR NATURAL AMINO ACIDS"/>
    <property type="match status" value="1"/>
</dbReference>
<dbReference type="InterPro" id="IPR028081">
    <property type="entry name" value="Leu-bd"/>
</dbReference>
<gene>
    <name evidence="5" type="ORF">VP06_09200</name>
</gene>
<dbReference type="Gene3D" id="3.40.50.2300">
    <property type="match status" value="1"/>
</dbReference>
<evidence type="ECO:0000256" key="2">
    <source>
        <dbReference type="ARBA" id="ARBA00022729"/>
    </source>
</evidence>
<keyword evidence="3" id="KW-0813">Transport</keyword>
<comment type="caution">
    <text evidence="5">The sequence shown here is derived from an EMBL/GenBank/DDBJ whole genome shotgun (WGS) entry which is preliminary data.</text>
</comment>
<proteinExistence type="inferred from homology"/>
<comment type="similarity">
    <text evidence="1">Belongs to the leucine-binding protein family.</text>
</comment>
<dbReference type="PANTHER" id="PTHR30483">
    <property type="entry name" value="LEUCINE-SPECIFIC-BINDING PROTEIN"/>
    <property type="match status" value="1"/>
</dbReference>
<evidence type="ECO:0000256" key="1">
    <source>
        <dbReference type="ARBA" id="ARBA00010062"/>
    </source>
</evidence>
<organism evidence="5 6">
    <name type="scientific">Methylobacterium aquaticum</name>
    <dbReference type="NCBI Taxonomy" id="270351"/>
    <lineage>
        <taxon>Bacteria</taxon>
        <taxon>Pseudomonadati</taxon>
        <taxon>Pseudomonadota</taxon>
        <taxon>Alphaproteobacteria</taxon>
        <taxon>Hyphomicrobiales</taxon>
        <taxon>Methylobacteriaceae</taxon>
        <taxon>Methylobacterium</taxon>
    </lineage>
</organism>
<evidence type="ECO:0000259" key="4">
    <source>
        <dbReference type="Pfam" id="PF13458"/>
    </source>
</evidence>
<dbReference type="InterPro" id="IPR051010">
    <property type="entry name" value="BCAA_transport"/>
</dbReference>
<dbReference type="SUPFAM" id="SSF53822">
    <property type="entry name" value="Periplasmic binding protein-like I"/>
    <property type="match status" value="1"/>
</dbReference>
<name>A0A0J6VCF6_9HYPH</name>
<dbReference type="PATRIC" id="fig|270351.6.peg.6612"/>
<evidence type="ECO:0000256" key="3">
    <source>
        <dbReference type="ARBA" id="ARBA00022970"/>
    </source>
</evidence>
<dbReference type="GO" id="GO:0006865">
    <property type="term" value="P:amino acid transport"/>
    <property type="evidence" value="ECO:0007669"/>
    <property type="project" value="UniProtKB-KW"/>
</dbReference>
<keyword evidence="2" id="KW-0732">Signal</keyword>
<reference evidence="5 6" key="1">
    <citation type="submission" date="2015-03" db="EMBL/GenBank/DDBJ databases">
        <title>Genome sequencing of Methylobacterium aquaticum DSM16371 type strain.</title>
        <authorList>
            <person name="Chaudhry V."/>
            <person name="Patil P.B."/>
        </authorList>
    </citation>
    <scope>NUCLEOTIDE SEQUENCE [LARGE SCALE GENOMIC DNA]</scope>
    <source>
        <strain evidence="5 6">DSM 16371</strain>
    </source>
</reference>
<dbReference type="Proteomes" id="UP000035929">
    <property type="component" value="Unassembled WGS sequence"/>
</dbReference>
<accession>A0A0J6VCF6</accession>
<dbReference type="Pfam" id="PF13458">
    <property type="entry name" value="Peripla_BP_6"/>
    <property type="match status" value="1"/>
</dbReference>
<feature type="domain" description="Leucine-binding protein" evidence="4">
    <location>
        <begin position="4"/>
        <end position="101"/>
    </location>
</feature>
<keyword evidence="3" id="KW-0029">Amino-acid transport</keyword>
<protein>
    <recommendedName>
        <fullName evidence="4">Leucine-binding protein domain-containing protein</fullName>
    </recommendedName>
</protein>
<sequence>MTRGVLTDPGGPFSDLSGAGLVEAVRLALEDVGGQVLGEPVQLISADHQQKPDIGLSIARTWLDQDKVDVILDVPNSGIALAVSTLVKEKNRIVIDASAATD</sequence>
<evidence type="ECO:0000313" key="5">
    <source>
        <dbReference type="EMBL" id="KMO36736.1"/>
    </source>
</evidence>